<keyword evidence="9" id="KW-0812">Transmembrane</keyword>
<dbReference type="InterPro" id="IPR036097">
    <property type="entry name" value="HisK_dim/P_sf"/>
</dbReference>
<dbReference type="PANTHER" id="PTHR43065:SF10">
    <property type="entry name" value="PEROXIDE STRESS-ACTIVATED HISTIDINE KINASE MAK3"/>
    <property type="match status" value="1"/>
</dbReference>
<comment type="catalytic activity">
    <reaction evidence="1">
        <text>ATP + protein L-histidine = ADP + protein N-phospho-L-histidine.</text>
        <dbReference type="EC" id="2.7.13.3"/>
    </reaction>
</comment>
<dbReference type="EMBL" id="VUNQ01000010">
    <property type="protein sequence ID" value="MSU01093.1"/>
    <property type="molecule type" value="Genomic_DNA"/>
</dbReference>
<dbReference type="Proteomes" id="UP000469523">
    <property type="component" value="Unassembled WGS sequence"/>
</dbReference>
<dbReference type="GO" id="GO:0005524">
    <property type="term" value="F:ATP binding"/>
    <property type="evidence" value="ECO:0007669"/>
    <property type="project" value="UniProtKB-KW"/>
</dbReference>
<dbReference type="InterPro" id="IPR004358">
    <property type="entry name" value="Sig_transdc_His_kin-like_C"/>
</dbReference>
<evidence type="ECO:0000256" key="6">
    <source>
        <dbReference type="ARBA" id="ARBA00022777"/>
    </source>
</evidence>
<keyword evidence="9" id="KW-0472">Membrane</keyword>
<feature type="domain" description="Histidine kinase" evidence="10">
    <location>
        <begin position="321"/>
        <end position="526"/>
    </location>
</feature>
<dbReference type="SUPFAM" id="SSF55874">
    <property type="entry name" value="ATPase domain of HSP90 chaperone/DNA topoisomerase II/histidine kinase"/>
    <property type="match status" value="1"/>
</dbReference>
<dbReference type="InterPro" id="IPR005467">
    <property type="entry name" value="His_kinase_dom"/>
</dbReference>
<dbReference type="GO" id="GO:0000155">
    <property type="term" value="F:phosphorelay sensor kinase activity"/>
    <property type="evidence" value="ECO:0007669"/>
    <property type="project" value="InterPro"/>
</dbReference>
<dbReference type="Pfam" id="PF00497">
    <property type="entry name" value="SBP_bac_3"/>
    <property type="match status" value="1"/>
</dbReference>
<dbReference type="Gene3D" id="3.40.190.10">
    <property type="entry name" value="Periplasmic binding protein-like II"/>
    <property type="match status" value="2"/>
</dbReference>
<keyword evidence="8" id="KW-0902">Two-component regulatory system</keyword>
<evidence type="ECO:0000259" key="10">
    <source>
        <dbReference type="PROSITE" id="PS50109"/>
    </source>
</evidence>
<dbReference type="CDD" id="cd00082">
    <property type="entry name" value="HisKA"/>
    <property type="match status" value="1"/>
</dbReference>
<dbReference type="SUPFAM" id="SSF53850">
    <property type="entry name" value="Periplasmic binding protein-like II"/>
    <property type="match status" value="1"/>
</dbReference>
<dbReference type="SUPFAM" id="SSF47384">
    <property type="entry name" value="Homodimeric domain of signal transducing histidine kinase"/>
    <property type="match status" value="1"/>
</dbReference>
<evidence type="ECO:0000256" key="4">
    <source>
        <dbReference type="ARBA" id="ARBA00022679"/>
    </source>
</evidence>
<dbReference type="PROSITE" id="PS50109">
    <property type="entry name" value="HIS_KIN"/>
    <property type="match status" value="1"/>
</dbReference>
<dbReference type="EC" id="2.7.13.3" evidence="2"/>
<dbReference type="RefSeq" id="WP_154439510.1">
    <property type="nucleotide sequence ID" value="NZ_JAHLPJ010000001.1"/>
</dbReference>
<keyword evidence="3" id="KW-0597">Phosphoprotein</keyword>
<dbReference type="SMART" id="SM00387">
    <property type="entry name" value="HATPase_c"/>
    <property type="match status" value="1"/>
</dbReference>
<dbReference type="InterPro" id="IPR003661">
    <property type="entry name" value="HisK_dim/P_dom"/>
</dbReference>
<keyword evidence="6" id="KW-0418">Kinase</keyword>
<evidence type="ECO:0000256" key="7">
    <source>
        <dbReference type="ARBA" id="ARBA00022840"/>
    </source>
</evidence>
<keyword evidence="9" id="KW-1133">Transmembrane helix</keyword>
<protein>
    <recommendedName>
        <fullName evidence="2">histidine kinase</fullName>
        <ecNumber evidence="2">2.7.13.3</ecNumber>
    </recommendedName>
</protein>
<dbReference type="Pfam" id="PF00512">
    <property type="entry name" value="HisKA"/>
    <property type="match status" value="1"/>
</dbReference>
<feature type="transmembrane region" description="Helical" evidence="9">
    <location>
        <begin position="263"/>
        <end position="285"/>
    </location>
</feature>
<keyword evidence="5" id="KW-0547">Nucleotide-binding</keyword>
<dbReference type="PRINTS" id="PR00344">
    <property type="entry name" value="BCTRLSENSOR"/>
</dbReference>
<reference evidence="11 12" key="1">
    <citation type="submission" date="2019-09" db="EMBL/GenBank/DDBJ databases">
        <title>In-depth cultivation of the pig gut microbiome towards novel bacterial diversity and tailored functional studies.</title>
        <authorList>
            <person name="Wylensek D."/>
            <person name="Hitch T.C.A."/>
            <person name="Clavel T."/>
        </authorList>
    </citation>
    <scope>NUCLEOTIDE SEQUENCE [LARGE SCALE GENOMIC DNA]</scope>
    <source>
        <strain evidence="11 12">WCA3-693-APC-4?</strain>
    </source>
</reference>
<dbReference type="PANTHER" id="PTHR43065">
    <property type="entry name" value="SENSOR HISTIDINE KINASE"/>
    <property type="match status" value="1"/>
</dbReference>
<name>A0A6N7XUI1_9FIRM</name>
<dbReference type="Gene3D" id="1.10.287.130">
    <property type="match status" value="1"/>
</dbReference>
<accession>A0A6N7XUI1</accession>
<keyword evidence="7" id="KW-0067">ATP-binding</keyword>
<evidence type="ECO:0000313" key="12">
    <source>
        <dbReference type="Proteomes" id="UP000469523"/>
    </source>
</evidence>
<evidence type="ECO:0000256" key="3">
    <source>
        <dbReference type="ARBA" id="ARBA00022553"/>
    </source>
</evidence>
<dbReference type="Gene3D" id="3.30.565.10">
    <property type="entry name" value="Histidine kinase-like ATPase, C-terminal domain"/>
    <property type="match status" value="1"/>
</dbReference>
<evidence type="ECO:0000256" key="5">
    <source>
        <dbReference type="ARBA" id="ARBA00022741"/>
    </source>
</evidence>
<dbReference type="InterPro" id="IPR003594">
    <property type="entry name" value="HATPase_dom"/>
</dbReference>
<dbReference type="SMART" id="SM00388">
    <property type="entry name" value="HisKA"/>
    <property type="match status" value="1"/>
</dbReference>
<dbReference type="SMART" id="SM00062">
    <property type="entry name" value="PBPb"/>
    <property type="match status" value="1"/>
</dbReference>
<gene>
    <name evidence="11" type="ORF">FYJ83_06380</name>
</gene>
<evidence type="ECO:0000256" key="1">
    <source>
        <dbReference type="ARBA" id="ARBA00000085"/>
    </source>
</evidence>
<keyword evidence="4" id="KW-0808">Transferase</keyword>
<evidence type="ECO:0000313" key="11">
    <source>
        <dbReference type="EMBL" id="MSU01093.1"/>
    </source>
</evidence>
<dbReference type="AlphaFoldDB" id="A0A6N7XUI1"/>
<dbReference type="Pfam" id="PF02518">
    <property type="entry name" value="HATPase_c"/>
    <property type="match status" value="1"/>
</dbReference>
<evidence type="ECO:0000256" key="2">
    <source>
        <dbReference type="ARBA" id="ARBA00012438"/>
    </source>
</evidence>
<dbReference type="CDD" id="cd13704">
    <property type="entry name" value="PBP2_HisK"/>
    <property type="match status" value="1"/>
</dbReference>
<organism evidence="11 12">
    <name type="scientific">Tissierella pigra</name>
    <dbReference type="NCBI Taxonomy" id="2607614"/>
    <lineage>
        <taxon>Bacteria</taxon>
        <taxon>Bacillati</taxon>
        <taxon>Bacillota</taxon>
        <taxon>Tissierellia</taxon>
        <taxon>Tissierellales</taxon>
        <taxon>Tissierellaceae</taxon>
        <taxon>Tissierella</taxon>
    </lineage>
</organism>
<evidence type="ECO:0000256" key="9">
    <source>
        <dbReference type="SAM" id="Phobius"/>
    </source>
</evidence>
<keyword evidence="12" id="KW-1185">Reference proteome</keyword>
<proteinExistence type="predicted"/>
<sequence>MYKKKILIILIIISSIFTIGFTNDIQDIKMEPIKIGGDNNYPPYEFVDSNENFRGFNVDIIRAVAIELGLEIELIPNSWENTMDALKNGEINAIQGMTITPERSRIYDFTEEIVVNSQNIFVTKDTSYITDIRDLYGKKVAIQAKDVTKEIIKSIPNIDIVEKVNQMEALEALLSGEVDAFIGNRLTGIFYVQTFDLTETVKIVGEPIYTTKYSIAVKKGDDELLSLLNTGLKAIKTNGTYDKIYLKWFGEDIFDINQKWKNLFSTALVALLFSSMFIYIIYYWNRSLKKEVDIRTKEIIALNNIAMQNDKMQSLGKLSASIAHELRNPLTSIKAFVDLIPLKYEDERFRDELIKVVPNEIKRLDELVSSLLDYSKPKSPKPSKIILKDILSETLTLLKQKIREKNIEIITKDTDIYFYADAPQMKQILINIILNSIDAIEDNGKIEISGAVENSKAVIDIKDNGVGVPKEMLNKLFDPFITSKKTGYGIGLSVTHRLVNQNNGEIKLNSELSKGTEVILYMPRILEIGDDKNV</sequence>
<dbReference type="InterPro" id="IPR036890">
    <property type="entry name" value="HATPase_C_sf"/>
</dbReference>
<evidence type="ECO:0000256" key="8">
    <source>
        <dbReference type="ARBA" id="ARBA00023012"/>
    </source>
</evidence>
<comment type="caution">
    <text evidence="11">The sequence shown here is derived from an EMBL/GenBank/DDBJ whole genome shotgun (WGS) entry which is preliminary data.</text>
</comment>
<dbReference type="InterPro" id="IPR001638">
    <property type="entry name" value="Solute-binding_3/MltF_N"/>
</dbReference>